<dbReference type="OrthoDB" id="414661at2759"/>
<keyword evidence="4" id="KW-1015">Disulfide bond</keyword>
<dbReference type="PRINTS" id="PR00722">
    <property type="entry name" value="CHYMOTRYPSIN"/>
</dbReference>
<dbReference type="InterPro" id="IPR001254">
    <property type="entry name" value="Trypsin_dom"/>
</dbReference>
<sequence>MFKVAIYGLLLIVFKVHGRAKGLYIDEFDMFNVNPYPFCGHKFTSDVPYDDNYTWWKRLRQQQKRVVGGKESQPGSWPWQVALYFNGTQVCAGSLINSDWIVTAAHCFHDSYSSTNPKHWSATLGEHKLKDKEVFEQVRNIQHIILHPKYNFPYFQGILDTPPDYDIAMIRLSRPARITSNVYPICLLHYCQTVKPGKTCYLTGWGHTRFNGTKPPALREAQVKIVSLDTCNKPLSYGGKIHQRAMCAGYEGGGVDACQFDSGGPLSCEEHGQYFLTGVVSWGHECARPHKYGVYSNMSVLTPWVVQTVAKFEDKHHLYHYLHPYPYHHQRLYHGSNPWPF</sequence>
<keyword evidence="3" id="KW-0720">Serine protease</keyword>
<evidence type="ECO:0000313" key="8">
    <source>
        <dbReference type="Proteomes" id="UP000887567"/>
    </source>
</evidence>
<evidence type="ECO:0000256" key="5">
    <source>
        <dbReference type="SAM" id="SignalP"/>
    </source>
</evidence>
<feature type="signal peptide" evidence="5">
    <location>
        <begin position="1"/>
        <end position="20"/>
    </location>
</feature>
<dbReference type="PROSITE" id="PS50240">
    <property type="entry name" value="TRYPSIN_DOM"/>
    <property type="match status" value="1"/>
</dbReference>
<accession>A0A913XZ29</accession>
<dbReference type="CDD" id="cd00190">
    <property type="entry name" value="Tryp_SPc"/>
    <property type="match status" value="1"/>
</dbReference>
<dbReference type="GO" id="GO:0004252">
    <property type="term" value="F:serine-type endopeptidase activity"/>
    <property type="evidence" value="ECO:0007669"/>
    <property type="project" value="InterPro"/>
</dbReference>
<keyword evidence="8" id="KW-1185">Reference proteome</keyword>
<keyword evidence="5" id="KW-0732">Signal</keyword>
<dbReference type="KEGG" id="epa:110249826"/>
<dbReference type="Pfam" id="PF00089">
    <property type="entry name" value="Trypsin"/>
    <property type="match status" value="1"/>
</dbReference>
<feature type="domain" description="Peptidase S1" evidence="6">
    <location>
        <begin position="66"/>
        <end position="310"/>
    </location>
</feature>
<protein>
    <recommendedName>
        <fullName evidence="6">Peptidase S1 domain-containing protein</fullName>
    </recommendedName>
</protein>
<dbReference type="PROSITE" id="PS00134">
    <property type="entry name" value="TRYPSIN_HIS"/>
    <property type="match status" value="1"/>
</dbReference>
<dbReference type="GO" id="GO:0006508">
    <property type="term" value="P:proteolysis"/>
    <property type="evidence" value="ECO:0007669"/>
    <property type="project" value="UniProtKB-KW"/>
</dbReference>
<dbReference type="GeneID" id="110249826"/>
<proteinExistence type="predicted"/>
<dbReference type="FunFam" id="2.40.10.10:FF:000003">
    <property type="entry name" value="Transmembrane serine protease 3"/>
    <property type="match status" value="1"/>
</dbReference>
<dbReference type="InterPro" id="IPR043504">
    <property type="entry name" value="Peptidase_S1_PA_chymotrypsin"/>
</dbReference>
<dbReference type="SMART" id="SM00020">
    <property type="entry name" value="Tryp_SPc"/>
    <property type="match status" value="1"/>
</dbReference>
<evidence type="ECO:0000256" key="3">
    <source>
        <dbReference type="ARBA" id="ARBA00022825"/>
    </source>
</evidence>
<dbReference type="RefSeq" id="XP_020912074.1">
    <property type="nucleotide sequence ID" value="XM_021056415.2"/>
</dbReference>
<dbReference type="AlphaFoldDB" id="A0A913XZ29"/>
<dbReference type="SUPFAM" id="SSF50494">
    <property type="entry name" value="Trypsin-like serine proteases"/>
    <property type="match status" value="1"/>
</dbReference>
<dbReference type="Gene3D" id="2.40.10.10">
    <property type="entry name" value="Trypsin-like serine proteases"/>
    <property type="match status" value="1"/>
</dbReference>
<evidence type="ECO:0000256" key="1">
    <source>
        <dbReference type="ARBA" id="ARBA00022670"/>
    </source>
</evidence>
<reference evidence="7" key="1">
    <citation type="submission" date="2022-11" db="UniProtKB">
        <authorList>
            <consortium name="EnsemblMetazoa"/>
        </authorList>
    </citation>
    <scope>IDENTIFICATION</scope>
</reference>
<dbReference type="EnsemblMetazoa" id="XM_021056415.2">
    <property type="protein sequence ID" value="XP_020912074.1"/>
    <property type="gene ID" value="LOC110249826"/>
</dbReference>
<keyword evidence="2" id="KW-0378">Hydrolase</keyword>
<evidence type="ECO:0000259" key="6">
    <source>
        <dbReference type="PROSITE" id="PS50240"/>
    </source>
</evidence>
<organism evidence="7 8">
    <name type="scientific">Exaiptasia diaphana</name>
    <name type="common">Tropical sea anemone</name>
    <name type="synonym">Aiptasia pulchella</name>
    <dbReference type="NCBI Taxonomy" id="2652724"/>
    <lineage>
        <taxon>Eukaryota</taxon>
        <taxon>Metazoa</taxon>
        <taxon>Cnidaria</taxon>
        <taxon>Anthozoa</taxon>
        <taxon>Hexacorallia</taxon>
        <taxon>Actiniaria</taxon>
        <taxon>Aiptasiidae</taxon>
        <taxon>Exaiptasia</taxon>
    </lineage>
</organism>
<dbReference type="InterPro" id="IPR009003">
    <property type="entry name" value="Peptidase_S1_PA"/>
</dbReference>
<name>A0A913XZ29_EXADI</name>
<dbReference type="PANTHER" id="PTHR24252:SF7">
    <property type="entry name" value="HYALIN"/>
    <property type="match status" value="1"/>
</dbReference>
<evidence type="ECO:0000313" key="7">
    <source>
        <dbReference type="EnsemblMetazoa" id="XP_020912074.1"/>
    </source>
</evidence>
<dbReference type="PANTHER" id="PTHR24252">
    <property type="entry name" value="ACROSIN-RELATED"/>
    <property type="match status" value="1"/>
</dbReference>
<evidence type="ECO:0000256" key="4">
    <source>
        <dbReference type="ARBA" id="ARBA00023157"/>
    </source>
</evidence>
<keyword evidence="1" id="KW-0645">Protease</keyword>
<feature type="chain" id="PRO_5036788620" description="Peptidase S1 domain-containing protein" evidence="5">
    <location>
        <begin position="21"/>
        <end position="341"/>
    </location>
</feature>
<dbReference type="InterPro" id="IPR018114">
    <property type="entry name" value="TRYPSIN_HIS"/>
</dbReference>
<dbReference type="InterPro" id="IPR001314">
    <property type="entry name" value="Peptidase_S1A"/>
</dbReference>
<evidence type="ECO:0000256" key="2">
    <source>
        <dbReference type="ARBA" id="ARBA00022801"/>
    </source>
</evidence>
<dbReference type="Proteomes" id="UP000887567">
    <property type="component" value="Unplaced"/>
</dbReference>